<name>A0A5B0BJP0_9ACTN</name>
<dbReference type="NCBIfam" id="NF041121">
    <property type="entry name" value="SAV_2336_NTERM"/>
    <property type="match status" value="1"/>
</dbReference>
<proteinExistence type="predicted"/>
<dbReference type="EMBL" id="VDFC01000008">
    <property type="protein sequence ID" value="KAA0942404.1"/>
    <property type="molecule type" value="Genomic_DNA"/>
</dbReference>
<feature type="compositionally biased region" description="Pro residues" evidence="1">
    <location>
        <begin position="1163"/>
        <end position="1179"/>
    </location>
</feature>
<comment type="caution">
    <text evidence="2">The sequence shown here is derived from an EMBL/GenBank/DDBJ whole genome shotgun (WGS) entry which is preliminary data.</text>
</comment>
<feature type="region of interest" description="Disordered" evidence="1">
    <location>
        <begin position="1131"/>
        <end position="1186"/>
    </location>
</feature>
<protein>
    <submittedName>
        <fullName evidence="2">Uncharacterized protein</fullName>
    </submittedName>
</protein>
<dbReference type="InterPro" id="IPR047738">
    <property type="entry name" value="SAV_2336-like_N"/>
</dbReference>
<evidence type="ECO:0000256" key="1">
    <source>
        <dbReference type="SAM" id="MobiDB-lite"/>
    </source>
</evidence>
<feature type="region of interest" description="Disordered" evidence="1">
    <location>
        <begin position="711"/>
        <end position="730"/>
    </location>
</feature>
<dbReference type="InterPro" id="IPR027417">
    <property type="entry name" value="P-loop_NTPase"/>
</dbReference>
<reference evidence="2 3" key="1">
    <citation type="submission" date="2019-05" db="EMBL/GenBank/DDBJ databases">
        <authorList>
            <person name="Hariharan J."/>
            <person name="Choudoir M.J."/>
            <person name="Diebold P."/>
            <person name="Panke-Buisse K."/>
            <person name="Buckley D.H."/>
        </authorList>
    </citation>
    <scope>NUCLEOTIDE SEQUENCE [LARGE SCALE GENOMIC DNA]</scope>
    <source>
        <strain evidence="2 3">SUN51</strain>
    </source>
</reference>
<dbReference type="Gene3D" id="3.40.50.300">
    <property type="entry name" value="P-loop containing nucleotide triphosphate hydrolases"/>
    <property type="match status" value="1"/>
</dbReference>
<accession>A0A5B0BJP0</accession>
<keyword evidence="3" id="KW-1185">Reference proteome</keyword>
<evidence type="ECO:0000313" key="3">
    <source>
        <dbReference type="Proteomes" id="UP000324965"/>
    </source>
</evidence>
<feature type="region of interest" description="Disordered" evidence="1">
    <location>
        <begin position="46"/>
        <end position="81"/>
    </location>
</feature>
<organism evidence="2 3">
    <name type="scientific">Streptomyces apricus</name>
    <dbReference type="NCBI Taxonomy" id="1828112"/>
    <lineage>
        <taxon>Bacteria</taxon>
        <taxon>Bacillati</taxon>
        <taxon>Actinomycetota</taxon>
        <taxon>Actinomycetes</taxon>
        <taxon>Kitasatosporales</taxon>
        <taxon>Streptomycetaceae</taxon>
        <taxon>Streptomyces</taxon>
    </lineage>
</organism>
<dbReference type="AlphaFoldDB" id="A0A5B0BJP0"/>
<evidence type="ECO:0000313" key="2">
    <source>
        <dbReference type="EMBL" id="KAA0942404.1"/>
    </source>
</evidence>
<feature type="compositionally biased region" description="Basic and acidic residues" evidence="1">
    <location>
        <begin position="1131"/>
        <end position="1140"/>
    </location>
</feature>
<feature type="compositionally biased region" description="Basic and acidic residues" evidence="1">
    <location>
        <begin position="62"/>
        <end position="71"/>
    </location>
</feature>
<dbReference type="OrthoDB" id="3483427at2"/>
<sequence length="1186" mass="127270">MSSVTPARDAFLVERLRRALAAAGHDLAAEELSDLLWLALHTPPVREGPQAGRAVRKSVAVRGEEPRDRPMRSVPASDPVAGVVGPVPAAVETVPPDAGDRAMAGHPDAPPVRMRRPVYALTAAHAGTGAAPVRVPGIRGLSHQLGVARGLRPLKRTVPSAHAVELDETATAEAIADNDVLDLVLRPARERWLNLTVMVDDGLSMRVWKDTVTELSRLLSSLGIFRKVSVRDHSFAAPPRTAGLTTFGRTVVLVLSDATAPCWRDGTALRHLCVWARGSPTAVVQPLPARLWSGTGLDAEFMTVRTHRSAPANTALHTPHATLPVPVLELAEWDLGPWARLIASDGTSARLAVVDAAAPPVLPAASDPPHDRGPEERLCDFQSSVSSEAYELAGHLAAVDPLTLPVMRVVQSAVLPGSGPAHLSEVLLGGLMSVDRPLDGTGGRDAYDVFTFDPDVRALLTLTVRASTARRTVDAVSDFIGARIGRSDDFPALLADRTGTLRLPERRAPFGELPGGAAPDTDGGWQTSAAAGVVQVHAMEHDYIVTSLGFLVGPDRVLTAGGPETAQITGAGSAGPMNARPVWRQEIYRDDEFPELLLLRTSLRLPGERAAEPCRSRQDWPVLPGVLYLGLGPGRDRLTAYRCGEPRNESGSVLAVPLLATDPPAFRAVGAPVLAAGKLLGIVVEGARESGAVLFVRPLYSLSEASLNLLEGESEDSGPDPADVRPAHGLSNLEGPGVPRFLLENPFHSTAFTWLESSVRAAPRAAPFVLAGPRGTLKSETVRRYVQVVAPQHRLVWWVGCYTASRLPEGLAMLAHRLLPGPPGRPAWSVETAARWAVSWLRAHEGWLLVLDDVRARRDIDGYGLDALGTGTVVVTTRAETEEFAPLPTFTMQPWNSELVQVCAEIRAQNRHAYELLGVVAWYGTRVQLDLVRGLWPDVHTRVVEDAVDLLTARGVIQRREDDSFVTSPMLRMMMRTPAPPDWSGEHIAEARAEAVRVIFDRVPRTRLSSATAVQLSALARALDPFEDHVWALSEATQPSQDTMEMAILFFGVGLRLIWRAASPDGVGLAERACAAFDAAGEGRERRMLAENALSSVQTALAMSPQTLEMAEPEGVADVVSLIRRHQLREATRSSDRMLGPEHPLSASLRTMTSSGVSEGLPGLPPGGPVPVRQPPDGSPPVVDKR</sequence>
<dbReference type="RefSeq" id="WP_149509685.1">
    <property type="nucleotide sequence ID" value="NZ_VDFC01000008.1"/>
</dbReference>
<gene>
    <name evidence="2" type="ORF">FGF04_03350</name>
</gene>
<dbReference type="Proteomes" id="UP000324965">
    <property type="component" value="Unassembled WGS sequence"/>
</dbReference>